<dbReference type="EMBL" id="JAJVKT010000037">
    <property type="protein sequence ID" value="MCE7511039.1"/>
    <property type="molecule type" value="Genomic_DNA"/>
</dbReference>
<evidence type="ECO:0000313" key="2">
    <source>
        <dbReference type="Proteomes" id="UP001107961"/>
    </source>
</evidence>
<organism evidence="1 2">
    <name type="scientific">Alloalcanivorax xenomutans</name>
    <dbReference type="NCBI Taxonomy" id="1094342"/>
    <lineage>
        <taxon>Bacteria</taxon>
        <taxon>Pseudomonadati</taxon>
        <taxon>Pseudomonadota</taxon>
        <taxon>Gammaproteobacteria</taxon>
        <taxon>Oceanospirillales</taxon>
        <taxon>Alcanivoracaceae</taxon>
        <taxon>Alloalcanivorax</taxon>
    </lineage>
</organism>
<dbReference type="SUPFAM" id="SSF55729">
    <property type="entry name" value="Acyl-CoA N-acyltransferases (Nat)"/>
    <property type="match status" value="1"/>
</dbReference>
<gene>
    <name evidence="1" type="ORF">LZG35_20585</name>
</gene>
<reference evidence="1" key="1">
    <citation type="submission" date="2022-01" db="EMBL/GenBank/DDBJ databases">
        <authorList>
            <person name="Karlyshev A.V."/>
            <person name="Jaspars M."/>
        </authorList>
    </citation>
    <scope>NUCLEOTIDE SEQUENCE</scope>
    <source>
        <strain evidence="1">AGSA3-2</strain>
    </source>
</reference>
<dbReference type="GeneID" id="94685313"/>
<sequence length="102" mass="10917">MPIQLQIHAASDSVNDTFAKTLRDDPDHARALRQAIAAGHTIAGAHFNGQPVAVAALDGEALLWMVVHPSTRGRGVGKDFLRLLEQHQGGPLSLPPECRRPG</sequence>
<dbReference type="Gene3D" id="3.40.630.30">
    <property type="match status" value="1"/>
</dbReference>
<evidence type="ECO:0000313" key="1">
    <source>
        <dbReference type="EMBL" id="MCE7511039.1"/>
    </source>
</evidence>
<accession>A0A9Q3W9E2</accession>
<dbReference type="CDD" id="cd04301">
    <property type="entry name" value="NAT_SF"/>
    <property type="match status" value="1"/>
</dbReference>
<proteinExistence type="predicted"/>
<dbReference type="KEGG" id="axe:P40_02715"/>
<dbReference type="Proteomes" id="UP001107961">
    <property type="component" value="Unassembled WGS sequence"/>
</dbReference>
<protein>
    <submittedName>
        <fullName evidence="1">GNAT family N-acetyltransferase</fullName>
    </submittedName>
</protein>
<keyword evidence="2" id="KW-1185">Reference proteome</keyword>
<comment type="caution">
    <text evidence="1">The sequence shown here is derived from an EMBL/GenBank/DDBJ whole genome shotgun (WGS) entry which is preliminary data.</text>
</comment>
<name>A0A9Q3W9E2_9GAMM</name>
<dbReference type="InterPro" id="IPR016181">
    <property type="entry name" value="Acyl_CoA_acyltransferase"/>
</dbReference>
<dbReference type="RefSeq" id="WP_022994360.1">
    <property type="nucleotide sequence ID" value="NZ_CBDDTQ010000003.1"/>
</dbReference>
<dbReference type="AlphaFoldDB" id="A0A9Q3W9E2"/>